<gene>
    <name evidence="2" type="ORF">KGM_203328</name>
</gene>
<name>A0A212EQN8_DANPL</name>
<dbReference type="AlphaFoldDB" id="A0A212EQN8"/>
<reference evidence="2 3" key="1">
    <citation type="journal article" date="2011" name="Cell">
        <title>The monarch butterfly genome yields insights into long-distance migration.</title>
        <authorList>
            <person name="Zhan S."/>
            <person name="Merlin C."/>
            <person name="Boore J.L."/>
            <person name="Reppert S.M."/>
        </authorList>
    </citation>
    <scope>NUCLEOTIDE SEQUENCE [LARGE SCALE GENOMIC DNA]</scope>
    <source>
        <strain evidence="2">F-2</strain>
    </source>
</reference>
<evidence type="ECO:0000256" key="1">
    <source>
        <dbReference type="SAM" id="MobiDB-lite"/>
    </source>
</evidence>
<dbReference type="EMBL" id="AGBW02013268">
    <property type="protein sequence ID" value="OWR43789.1"/>
    <property type="molecule type" value="Genomic_DNA"/>
</dbReference>
<evidence type="ECO:0000313" key="3">
    <source>
        <dbReference type="Proteomes" id="UP000007151"/>
    </source>
</evidence>
<protein>
    <submittedName>
        <fullName evidence="2">Uncharacterized protein</fullName>
    </submittedName>
</protein>
<organism evidence="2 3">
    <name type="scientific">Danaus plexippus plexippus</name>
    <dbReference type="NCBI Taxonomy" id="278856"/>
    <lineage>
        <taxon>Eukaryota</taxon>
        <taxon>Metazoa</taxon>
        <taxon>Ecdysozoa</taxon>
        <taxon>Arthropoda</taxon>
        <taxon>Hexapoda</taxon>
        <taxon>Insecta</taxon>
        <taxon>Pterygota</taxon>
        <taxon>Neoptera</taxon>
        <taxon>Endopterygota</taxon>
        <taxon>Lepidoptera</taxon>
        <taxon>Glossata</taxon>
        <taxon>Ditrysia</taxon>
        <taxon>Papilionoidea</taxon>
        <taxon>Nymphalidae</taxon>
        <taxon>Danainae</taxon>
        <taxon>Danaini</taxon>
        <taxon>Danaina</taxon>
        <taxon>Danaus</taxon>
        <taxon>Danaus</taxon>
    </lineage>
</organism>
<dbReference type="KEGG" id="dpl:KGM_203328"/>
<dbReference type="InParanoid" id="A0A212EQN8"/>
<dbReference type="Proteomes" id="UP000007151">
    <property type="component" value="Unassembled WGS sequence"/>
</dbReference>
<accession>A0A212EQN8</accession>
<proteinExistence type="predicted"/>
<sequence length="53" mass="5776">MQALFDSQKSDIRSLNMSGPPEASVQSVHCTRTARLGGGKLSDFYLVLFKSLS</sequence>
<feature type="region of interest" description="Disordered" evidence="1">
    <location>
        <begin position="1"/>
        <end position="26"/>
    </location>
</feature>
<comment type="caution">
    <text evidence="2">The sequence shown here is derived from an EMBL/GenBank/DDBJ whole genome shotgun (WGS) entry which is preliminary data.</text>
</comment>
<keyword evidence="3" id="KW-1185">Reference proteome</keyword>
<evidence type="ECO:0000313" key="2">
    <source>
        <dbReference type="EMBL" id="OWR43789.1"/>
    </source>
</evidence>